<proteinExistence type="predicted"/>
<sequence length="142" mass="14310">RTPHAHHSNKAGVQTQTISFAEGPKVITQPAQGPPLALAQISGLASVATQKAQVSTHGAQHPQSVGVQHRSGGTVVGSGIGRVMGGNTIPVAKVLPQQASTPNQGTVSVAATPRVSHGQLRAQSPGQAAEPQPAHASLSIKL</sequence>
<dbReference type="EMBL" id="JAXCGZ010008515">
    <property type="protein sequence ID" value="KAK7077591.1"/>
    <property type="molecule type" value="Genomic_DNA"/>
</dbReference>
<evidence type="ECO:0000313" key="3">
    <source>
        <dbReference type="Proteomes" id="UP001381693"/>
    </source>
</evidence>
<reference evidence="2 3" key="1">
    <citation type="submission" date="2023-11" db="EMBL/GenBank/DDBJ databases">
        <title>Halocaridina rubra genome assembly.</title>
        <authorList>
            <person name="Smith C."/>
        </authorList>
    </citation>
    <scope>NUCLEOTIDE SEQUENCE [LARGE SCALE GENOMIC DNA]</scope>
    <source>
        <strain evidence="2">EP-1</strain>
        <tissue evidence="2">Whole</tissue>
    </source>
</reference>
<comment type="caution">
    <text evidence="2">The sequence shown here is derived from an EMBL/GenBank/DDBJ whole genome shotgun (WGS) entry which is preliminary data.</text>
</comment>
<feature type="region of interest" description="Disordered" evidence="1">
    <location>
        <begin position="52"/>
        <end position="79"/>
    </location>
</feature>
<evidence type="ECO:0000313" key="2">
    <source>
        <dbReference type="EMBL" id="KAK7077591.1"/>
    </source>
</evidence>
<dbReference type="AlphaFoldDB" id="A0AAN8X7D5"/>
<feature type="non-terminal residue" evidence="2">
    <location>
        <position position="1"/>
    </location>
</feature>
<protein>
    <submittedName>
        <fullName evidence="2">Uncharacterized protein</fullName>
    </submittedName>
</protein>
<feature type="compositionally biased region" description="Polar residues" evidence="1">
    <location>
        <begin position="97"/>
        <end position="109"/>
    </location>
</feature>
<organism evidence="2 3">
    <name type="scientific">Halocaridina rubra</name>
    <name type="common">Hawaiian red shrimp</name>
    <dbReference type="NCBI Taxonomy" id="373956"/>
    <lineage>
        <taxon>Eukaryota</taxon>
        <taxon>Metazoa</taxon>
        <taxon>Ecdysozoa</taxon>
        <taxon>Arthropoda</taxon>
        <taxon>Crustacea</taxon>
        <taxon>Multicrustacea</taxon>
        <taxon>Malacostraca</taxon>
        <taxon>Eumalacostraca</taxon>
        <taxon>Eucarida</taxon>
        <taxon>Decapoda</taxon>
        <taxon>Pleocyemata</taxon>
        <taxon>Caridea</taxon>
        <taxon>Atyoidea</taxon>
        <taxon>Atyidae</taxon>
        <taxon>Halocaridina</taxon>
    </lineage>
</organism>
<gene>
    <name evidence="2" type="ORF">SK128_018667</name>
</gene>
<keyword evidence="3" id="KW-1185">Reference proteome</keyword>
<dbReference type="Proteomes" id="UP001381693">
    <property type="component" value="Unassembled WGS sequence"/>
</dbReference>
<evidence type="ECO:0000256" key="1">
    <source>
        <dbReference type="SAM" id="MobiDB-lite"/>
    </source>
</evidence>
<name>A0AAN8X7D5_HALRR</name>
<feature type="compositionally biased region" description="Polar residues" evidence="1">
    <location>
        <begin position="52"/>
        <end position="66"/>
    </location>
</feature>
<feature type="region of interest" description="Disordered" evidence="1">
    <location>
        <begin position="96"/>
        <end position="142"/>
    </location>
</feature>
<accession>A0AAN8X7D5</accession>